<evidence type="ECO:0000256" key="8">
    <source>
        <dbReference type="ARBA" id="ARBA00023146"/>
    </source>
</evidence>
<dbReference type="FunFam" id="3.40.50.620:FF:000222">
    <property type="entry name" value="Glutamate--tRNA ligase"/>
    <property type="match status" value="1"/>
</dbReference>
<organism evidence="14 15">
    <name type="scientific">Thermococcus guaymasensis DSM 11113</name>
    <dbReference type="NCBI Taxonomy" id="1432656"/>
    <lineage>
        <taxon>Archaea</taxon>
        <taxon>Methanobacteriati</taxon>
        <taxon>Methanobacteriota</taxon>
        <taxon>Thermococci</taxon>
        <taxon>Thermococcales</taxon>
        <taxon>Thermococcaceae</taxon>
        <taxon>Thermococcus</taxon>
    </lineage>
</organism>
<dbReference type="SUPFAM" id="SSF50715">
    <property type="entry name" value="Ribosomal protein L25-like"/>
    <property type="match status" value="1"/>
</dbReference>
<dbReference type="Proteomes" id="UP000062043">
    <property type="component" value="Chromosome"/>
</dbReference>
<keyword evidence="15" id="KW-1185">Reference proteome</keyword>
<evidence type="ECO:0000256" key="4">
    <source>
        <dbReference type="ARBA" id="ARBA00022598"/>
    </source>
</evidence>
<sequence>MIFSSFLNFITPLPLLFAVVLMVEELILKYALINAYTHKGKANPKAVIGKVLGENPELRPKAKEIIPLVNEIVEKVNQLSLKEQEAKLRELYPEFFEEKKEKKEEKKGLPPLPKAEKGKVVTRFAPNPDGAFHLGNARAAILSHEYARLYNGKFILRFDDTDPKVKRPEPIFYEWIKEDLEWLGFKIDEIHVASDRLEIYYRYAEKLIRMGKAYVCTCPPEKFRELRDKGIACPHREEPVEVQLERWRKMLNGEYGEGEAVVRIKTDLKHPNPAVRDWPALRIIDNPNHPRTGNKYRVWPLYNFASAIDDHELGVTHIFRGQEHAENETRQRYIYDYLGWEYPVTVHHGRLSIEGVILSKSKTRKGIEEGKYLGWDDPRLGTIRALRRRGIRPEAIRELIIEVGLKRSDTTISWDNLAAINRRIIEPIANRYFFVADPVPMYIEGYDKEFVAEIPLHPDHPERGVRRLKFVPGKPVYVSKDDMELFKPGNFVRLKDLFNVEILEVNEDGIKARFHSVEYEVARENRWRMVHWVTEGKPCEVWVPEGEELIIRNGLLESDADIKVDDIVQFERFGFVRIDEVKDGKVRAIFAHK</sequence>
<dbReference type="STRING" id="1432656.X802_01795"/>
<dbReference type="Pfam" id="PF20974">
    <property type="entry name" value="tRNA-synt_1c_C2"/>
    <property type="match status" value="1"/>
</dbReference>
<feature type="short sequence motif" description="'HIGH' region" evidence="10">
    <location>
        <begin position="126"/>
        <end position="136"/>
    </location>
</feature>
<comment type="subcellular location">
    <subcellularLocation>
        <location evidence="1 10">Cytoplasm</location>
    </subcellularLocation>
</comment>
<dbReference type="InterPro" id="IPR004526">
    <property type="entry name" value="Glu-tRNA-synth_arc/euk"/>
</dbReference>
<dbReference type="Pfam" id="PF00749">
    <property type="entry name" value="tRNA-synt_1c"/>
    <property type="match status" value="1"/>
</dbReference>
<dbReference type="CDD" id="cd09287">
    <property type="entry name" value="GluRS_non_core"/>
    <property type="match status" value="1"/>
</dbReference>
<keyword evidence="8 10" id="KW-0030">Aminoacyl-tRNA synthetase</keyword>
<dbReference type="GO" id="GO:0043604">
    <property type="term" value="P:amide biosynthetic process"/>
    <property type="evidence" value="ECO:0007669"/>
    <property type="project" value="TreeGrafter"/>
</dbReference>
<dbReference type="KEGG" id="tgy:X802_01795"/>
<dbReference type="InterPro" id="IPR049437">
    <property type="entry name" value="tRNA-synt_1c_C2"/>
</dbReference>
<comment type="similarity">
    <text evidence="2 10">Belongs to the class-I aminoacyl-tRNA synthetase family. Glutamate--tRNA ligase type 2 subfamily.</text>
</comment>
<evidence type="ECO:0000256" key="7">
    <source>
        <dbReference type="ARBA" id="ARBA00022917"/>
    </source>
</evidence>
<evidence type="ECO:0000256" key="9">
    <source>
        <dbReference type="ARBA" id="ARBA00048351"/>
    </source>
</evidence>
<dbReference type="GO" id="GO:0005829">
    <property type="term" value="C:cytosol"/>
    <property type="evidence" value="ECO:0007669"/>
    <property type="project" value="TreeGrafter"/>
</dbReference>
<accession>A0A0X1KII5</accession>
<evidence type="ECO:0000313" key="14">
    <source>
        <dbReference type="EMBL" id="AJC71060.1"/>
    </source>
</evidence>
<dbReference type="InterPro" id="IPR020056">
    <property type="entry name" value="Rbsml_bL25/Gln-tRNA_synth_N"/>
</dbReference>
<feature type="domain" description="Glutamyl/glutaminyl-tRNA synthetase class Ib anti-codon binding" evidence="12">
    <location>
        <begin position="429"/>
        <end position="512"/>
    </location>
</feature>
<evidence type="ECO:0000313" key="15">
    <source>
        <dbReference type="Proteomes" id="UP000062043"/>
    </source>
</evidence>
<comment type="catalytic activity">
    <reaction evidence="9 10">
        <text>tRNA(Glu) + L-glutamate + ATP = L-glutamyl-tRNA(Glu) + AMP + diphosphate</text>
        <dbReference type="Rhea" id="RHEA:23540"/>
        <dbReference type="Rhea" id="RHEA-COMP:9663"/>
        <dbReference type="Rhea" id="RHEA-COMP:9680"/>
        <dbReference type="ChEBI" id="CHEBI:29985"/>
        <dbReference type="ChEBI" id="CHEBI:30616"/>
        <dbReference type="ChEBI" id="CHEBI:33019"/>
        <dbReference type="ChEBI" id="CHEBI:78442"/>
        <dbReference type="ChEBI" id="CHEBI:78520"/>
        <dbReference type="ChEBI" id="CHEBI:456215"/>
        <dbReference type="EC" id="6.1.1.17"/>
    </reaction>
</comment>
<evidence type="ECO:0000256" key="1">
    <source>
        <dbReference type="ARBA" id="ARBA00004496"/>
    </source>
</evidence>
<evidence type="ECO:0000256" key="5">
    <source>
        <dbReference type="ARBA" id="ARBA00022741"/>
    </source>
</evidence>
<keyword evidence="5 10" id="KW-0547">Nucleotide-binding</keyword>
<dbReference type="AlphaFoldDB" id="A0A0X1KII5"/>
<dbReference type="FunFam" id="2.40.240.100:FF:000001">
    <property type="entry name" value="Glutamate--tRNA ligase"/>
    <property type="match status" value="1"/>
</dbReference>
<dbReference type="PATRIC" id="fig|1432656.3.peg.353"/>
<keyword evidence="3 10" id="KW-0963">Cytoplasm</keyword>
<protein>
    <recommendedName>
        <fullName evidence="10">Glutamate--tRNA ligase</fullName>
        <ecNumber evidence="10">6.1.1.17</ecNumber>
    </recommendedName>
    <alternativeName>
        <fullName evidence="10">Glutamyl-tRNA synthetase</fullName>
        <shortName evidence="10">GluRS</shortName>
    </alternativeName>
</protein>
<dbReference type="NCBIfam" id="TIGR00463">
    <property type="entry name" value="gltX_arch"/>
    <property type="match status" value="1"/>
</dbReference>
<dbReference type="PRINTS" id="PR00987">
    <property type="entry name" value="TRNASYNTHGLU"/>
</dbReference>
<comment type="function">
    <text evidence="10">Catalyzes the attachment of glutamate to tRNA(Glu) in a two-step reaction: glutamate is first activated by ATP to form Glu-AMP and then transferred to the acceptor end of tRNA(Glu).</text>
</comment>
<dbReference type="HAMAP" id="MF_02076">
    <property type="entry name" value="Glu_tRNA_synth_type2"/>
    <property type="match status" value="1"/>
</dbReference>
<evidence type="ECO:0000256" key="10">
    <source>
        <dbReference type="HAMAP-Rule" id="MF_02076"/>
    </source>
</evidence>
<keyword evidence="4 10" id="KW-0436">Ligase</keyword>
<gene>
    <name evidence="10 14" type="primary">gltX</name>
    <name evidence="14" type="ORF">X802_01795</name>
</gene>
<keyword evidence="6 10" id="KW-0067">ATP-binding</keyword>
<reference evidence="14 15" key="1">
    <citation type="submission" date="2014-01" db="EMBL/GenBank/DDBJ databases">
        <title>Genome sequencing of Thermococcus guaymasensis.</title>
        <authorList>
            <person name="Zhang X."/>
            <person name="Alvare G."/>
            <person name="Fristensky B."/>
            <person name="Chen L."/>
            <person name="Suen T."/>
            <person name="Chen Q."/>
            <person name="Ma K."/>
        </authorList>
    </citation>
    <scope>NUCLEOTIDE SEQUENCE [LARGE SCALE GENOMIC DNA]</scope>
    <source>
        <strain evidence="14 15">DSM 11113</strain>
    </source>
</reference>
<keyword evidence="7 10" id="KW-0648">Protein biosynthesis</keyword>
<feature type="domain" description="tRNA synthetases class I (E and Q) anti-codon binding" evidence="13">
    <location>
        <begin position="530"/>
        <end position="579"/>
    </location>
</feature>
<dbReference type="GO" id="GO:0006424">
    <property type="term" value="P:glutamyl-tRNA aminoacylation"/>
    <property type="evidence" value="ECO:0007669"/>
    <property type="project" value="UniProtKB-UniRule"/>
</dbReference>
<dbReference type="PANTHER" id="PTHR43097:SF5">
    <property type="entry name" value="GLUTAMATE--TRNA LIGASE"/>
    <property type="match status" value="1"/>
</dbReference>
<dbReference type="EMBL" id="CP007140">
    <property type="protein sequence ID" value="AJC71060.1"/>
    <property type="molecule type" value="Genomic_DNA"/>
</dbReference>
<evidence type="ECO:0000259" key="13">
    <source>
        <dbReference type="Pfam" id="PF20974"/>
    </source>
</evidence>
<dbReference type="GO" id="GO:0005524">
    <property type="term" value="F:ATP binding"/>
    <property type="evidence" value="ECO:0007669"/>
    <property type="project" value="UniProtKB-UniRule"/>
</dbReference>
<dbReference type="FunFam" id="2.40.240.10:FF:000033">
    <property type="entry name" value="Glutamate--tRNA ligase"/>
    <property type="match status" value="1"/>
</dbReference>
<dbReference type="InterPro" id="IPR020058">
    <property type="entry name" value="Glu/Gln-tRNA-synth_Ib_cat-dom"/>
</dbReference>
<dbReference type="InterPro" id="IPR020059">
    <property type="entry name" value="Glu/Gln-tRNA-synth_Ib_codon-bd"/>
</dbReference>
<dbReference type="GO" id="GO:0004818">
    <property type="term" value="F:glutamate-tRNA ligase activity"/>
    <property type="evidence" value="ECO:0007669"/>
    <property type="project" value="UniProtKB-UniRule"/>
</dbReference>
<dbReference type="Gene3D" id="2.40.240.10">
    <property type="entry name" value="Ribosomal Protein L25, Chain P"/>
    <property type="match status" value="1"/>
</dbReference>
<dbReference type="Gene3D" id="2.40.240.100">
    <property type="match status" value="1"/>
</dbReference>
<proteinExistence type="inferred from homology"/>
<dbReference type="InterPro" id="IPR014729">
    <property type="entry name" value="Rossmann-like_a/b/a_fold"/>
</dbReference>
<evidence type="ECO:0000256" key="2">
    <source>
        <dbReference type="ARBA" id="ARBA00008927"/>
    </source>
</evidence>
<evidence type="ECO:0000259" key="12">
    <source>
        <dbReference type="Pfam" id="PF03950"/>
    </source>
</evidence>
<dbReference type="Gene3D" id="3.40.50.620">
    <property type="entry name" value="HUPs"/>
    <property type="match status" value="1"/>
</dbReference>
<dbReference type="InterPro" id="IPR050132">
    <property type="entry name" value="Gln/Glu-tRNA_Ligase"/>
</dbReference>
<evidence type="ECO:0000256" key="6">
    <source>
        <dbReference type="ARBA" id="ARBA00022840"/>
    </source>
</evidence>
<evidence type="ECO:0000256" key="3">
    <source>
        <dbReference type="ARBA" id="ARBA00022490"/>
    </source>
</evidence>
<dbReference type="EC" id="6.1.1.17" evidence="10"/>
<dbReference type="SUPFAM" id="SSF52374">
    <property type="entry name" value="Nucleotidylyl transferase"/>
    <property type="match status" value="1"/>
</dbReference>
<name>A0A0X1KII5_9EURY</name>
<evidence type="ECO:0000259" key="11">
    <source>
        <dbReference type="Pfam" id="PF00749"/>
    </source>
</evidence>
<dbReference type="PANTHER" id="PTHR43097">
    <property type="entry name" value="GLUTAMINE-TRNA LIGASE"/>
    <property type="match status" value="1"/>
</dbReference>
<dbReference type="Pfam" id="PF03950">
    <property type="entry name" value="tRNA-synt_1c_C"/>
    <property type="match status" value="1"/>
</dbReference>
<feature type="domain" description="Glutamyl/glutaminyl-tRNA synthetase class Ib catalytic" evidence="11">
    <location>
        <begin position="119"/>
        <end position="425"/>
    </location>
</feature>
<dbReference type="NCBIfam" id="NF003169">
    <property type="entry name" value="PRK04156.1"/>
    <property type="match status" value="1"/>
</dbReference>
<dbReference type="InterPro" id="IPR011035">
    <property type="entry name" value="Ribosomal_bL25/Gln-tRNA_synth"/>
</dbReference>
<dbReference type="InterPro" id="IPR000924">
    <property type="entry name" value="Glu/Gln-tRNA-synth"/>
</dbReference>